<reference evidence="1 2" key="1">
    <citation type="submission" date="2018-07" db="EMBL/GenBank/DDBJ databases">
        <title>The genomes of Aspergillus section Nigri reveals drivers in fungal speciation.</title>
        <authorList>
            <consortium name="DOE Joint Genome Institute"/>
            <person name="Vesth T.C."/>
            <person name="Nybo J."/>
            <person name="Theobald S."/>
            <person name="Brandl J."/>
            <person name="Frisvad J.C."/>
            <person name="Nielsen K.F."/>
            <person name="Lyhne E.K."/>
            <person name="Kogle M.E."/>
            <person name="Kuo A."/>
            <person name="Riley R."/>
            <person name="Clum A."/>
            <person name="Nolan M."/>
            <person name="Lipzen A."/>
            <person name="Salamov A."/>
            <person name="Henrissat B."/>
            <person name="Wiebenga A."/>
            <person name="De vries R.P."/>
            <person name="Grigoriev I.V."/>
            <person name="Mortensen U.H."/>
            <person name="Andersen M.R."/>
            <person name="Baker S.E."/>
        </authorList>
    </citation>
    <scope>NUCLEOTIDE SEQUENCE [LARGE SCALE GENOMIC DNA]</scope>
    <source>
        <strain evidence="1 2">CBS 139.54b</strain>
    </source>
</reference>
<dbReference type="AlphaFoldDB" id="A0A3F3PGR7"/>
<evidence type="ECO:0000313" key="2">
    <source>
        <dbReference type="Proteomes" id="UP000253729"/>
    </source>
</evidence>
<dbReference type="RefSeq" id="XP_026619126.1">
    <property type="nucleotide sequence ID" value="XM_026768574.1"/>
</dbReference>
<proteinExistence type="predicted"/>
<feature type="non-terminal residue" evidence="1">
    <location>
        <position position="1"/>
    </location>
</feature>
<organism evidence="1 2">
    <name type="scientific">Aspergillus welwitschiae</name>
    <dbReference type="NCBI Taxonomy" id="1341132"/>
    <lineage>
        <taxon>Eukaryota</taxon>
        <taxon>Fungi</taxon>
        <taxon>Dikarya</taxon>
        <taxon>Ascomycota</taxon>
        <taxon>Pezizomycotina</taxon>
        <taxon>Eurotiomycetes</taxon>
        <taxon>Eurotiomycetidae</taxon>
        <taxon>Eurotiales</taxon>
        <taxon>Aspergillaceae</taxon>
        <taxon>Aspergillus</taxon>
        <taxon>Aspergillus subgen. Circumdati</taxon>
    </lineage>
</organism>
<keyword evidence="2" id="KW-1185">Reference proteome</keyword>
<gene>
    <name evidence="1" type="ORF">BDQ94DRAFT_155990</name>
</gene>
<evidence type="ECO:0000313" key="1">
    <source>
        <dbReference type="EMBL" id="RDH26104.1"/>
    </source>
</evidence>
<protein>
    <submittedName>
        <fullName evidence="1">Uncharacterized protein</fullName>
    </submittedName>
</protein>
<name>A0A3F3PGR7_9EURO</name>
<dbReference type="EMBL" id="KZ852415">
    <property type="protein sequence ID" value="RDH26104.1"/>
    <property type="molecule type" value="Genomic_DNA"/>
</dbReference>
<dbReference type="GeneID" id="38136930"/>
<sequence length="117" mass="12999">HGQIIGNAVLSRNACVPWQSVRAGIGNGYIYIRHPAPVKDNSLSHFSIEKINRCHFSQQVPLIDCCCPGPSTFSGARVGPGLILMRELSRGFHLKPAWGLRMRTERIFLPSGFDLWA</sequence>
<accession>A0A3F3PGR7</accession>
<dbReference type="Proteomes" id="UP000253729">
    <property type="component" value="Unassembled WGS sequence"/>
</dbReference>